<dbReference type="NCBIfam" id="NF004531">
    <property type="entry name" value="PRK05878.1"/>
    <property type="match status" value="1"/>
</dbReference>
<evidence type="ECO:0000256" key="4">
    <source>
        <dbReference type="ARBA" id="ARBA00022679"/>
    </source>
</evidence>
<comment type="similarity">
    <text evidence="2">Belongs to the PEP-utilizing enzyme family.</text>
</comment>
<dbReference type="SUPFAM" id="SSF52009">
    <property type="entry name" value="Phosphohistidine domain"/>
    <property type="match status" value="1"/>
</dbReference>
<dbReference type="GO" id="GO:0005524">
    <property type="term" value="F:ATP binding"/>
    <property type="evidence" value="ECO:0007669"/>
    <property type="project" value="UniProtKB-KW"/>
</dbReference>
<dbReference type="EMBL" id="CBTY010000008">
    <property type="protein sequence ID" value="CDI05736.1"/>
    <property type="molecule type" value="Genomic_DNA"/>
</dbReference>
<proteinExistence type="inferred from homology"/>
<dbReference type="InterPro" id="IPR018274">
    <property type="entry name" value="PEP_util_AS"/>
</dbReference>
<dbReference type="PROSITE" id="PS00370">
    <property type="entry name" value="PEP_ENZYMES_PHOS_SITE"/>
    <property type="match status" value="1"/>
</dbReference>
<dbReference type="Gene3D" id="3.20.20.60">
    <property type="entry name" value="Phosphoenolpyruvate-binding domains"/>
    <property type="match status" value="1"/>
</dbReference>
<organism evidence="14 15">
    <name type="scientific">Candidatus Nitrosotenuis uzonensis</name>
    <dbReference type="NCBI Taxonomy" id="1407055"/>
    <lineage>
        <taxon>Archaea</taxon>
        <taxon>Nitrososphaerota</taxon>
        <taxon>Candidatus Nitrosotenuis</taxon>
    </lineage>
</organism>
<dbReference type="Gene3D" id="3.30.470.20">
    <property type="entry name" value="ATP-grasp fold, B domain"/>
    <property type="match status" value="1"/>
</dbReference>
<dbReference type="PIRSF" id="PIRSF000853">
    <property type="entry name" value="PPDK"/>
    <property type="match status" value="1"/>
</dbReference>
<evidence type="ECO:0000313" key="15">
    <source>
        <dbReference type="Proteomes" id="UP000018159"/>
    </source>
</evidence>
<evidence type="ECO:0000256" key="7">
    <source>
        <dbReference type="ARBA" id="ARBA00022777"/>
    </source>
</evidence>
<dbReference type="Gene3D" id="1.10.189.10">
    <property type="entry name" value="Pyruvate Phosphate Dikinase, domain 2"/>
    <property type="match status" value="1"/>
</dbReference>
<feature type="domain" description="PEP-utilising enzyme C-terminal" evidence="13">
    <location>
        <begin position="520"/>
        <end position="876"/>
    </location>
</feature>
<keyword evidence="6" id="KW-0547">Nucleotide-binding</keyword>
<keyword evidence="7" id="KW-0418">Kinase</keyword>
<feature type="domain" description="Pyruvate phosphate dikinase AMP/ATP-binding" evidence="12">
    <location>
        <begin position="56"/>
        <end position="289"/>
    </location>
</feature>
<dbReference type="SUPFAM" id="SSF56059">
    <property type="entry name" value="Glutathione synthetase ATP-binding domain-like"/>
    <property type="match status" value="1"/>
</dbReference>
<feature type="domain" description="Pyruvate phosphate dikinase AMP/ATP-binding" evidence="12">
    <location>
        <begin position="303"/>
        <end position="356"/>
    </location>
</feature>
<dbReference type="Proteomes" id="UP000018159">
    <property type="component" value="Unassembled WGS sequence"/>
</dbReference>
<accession>V6ASP2</accession>
<keyword evidence="15" id="KW-1185">Reference proteome</keyword>
<dbReference type="AlphaFoldDB" id="V6ASP2"/>
<dbReference type="InterPro" id="IPR010121">
    <property type="entry name" value="Pyruvate_phosphate_dikinase"/>
</dbReference>
<feature type="domain" description="Pyruvate phosphate dikinase AMP/ATP-binding" evidence="12">
    <location>
        <begin position="16"/>
        <end position="54"/>
    </location>
</feature>
<keyword evidence="14" id="KW-0670">Pyruvate</keyword>
<keyword evidence="9 10" id="KW-0460">Magnesium</keyword>
<comment type="cofactor">
    <cofactor evidence="1 10">
        <name>Mg(2+)</name>
        <dbReference type="ChEBI" id="CHEBI:18420"/>
    </cofactor>
</comment>
<evidence type="ECO:0000256" key="10">
    <source>
        <dbReference type="PIRSR" id="PIRSR000853-3"/>
    </source>
</evidence>
<evidence type="ECO:0000256" key="1">
    <source>
        <dbReference type="ARBA" id="ARBA00001946"/>
    </source>
</evidence>
<dbReference type="GO" id="GO:0016301">
    <property type="term" value="F:kinase activity"/>
    <property type="evidence" value="ECO:0007669"/>
    <property type="project" value="UniProtKB-KW"/>
</dbReference>
<evidence type="ECO:0000256" key="6">
    <source>
        <dbReference type="ARBA" id="ARBA00022741"/>
    </source>
</evidence>
<protein>
    <recommendedName>
        <fullName evidence="3">pyruvate, phosphate dikinase</fullName>
        <ecNumber evidence="3">2.7.9.1</ecNumber>
    </recommendedName>
</protein>
<evidence type="ECO:0000256" key="8">
    <source>
        <dbReference type="ARBA" id="ARBA00022840"/>
    </source>
</evidence>
<dbReference type="NCBIfam" id="TIGR01828">
    <property type="entry name" value="pyru_phos_dikin"/>
    <property type="match status" value="1"/>
</dbReference>
<evidence type="ECO:0000256" key="3">
    <source>
        <dbReference type="ARBA" id="ARBA00011994"/>
    </source>
</evidence>
<comment type="caution">
    <text evidence="14">The sequence shown here is derived from an EMBL/GenBank/DDBJ whole genome shotgun (WGS) entry which is preliminary data.</text>
</comment>
<dbReference type="Pfam" id="PF00391">
    <property type="entry name" value="PEP-utilizers"/>
    <property type="match status" value="1"/>
</dbReference>
<dbReference type="InterPro" id="IPR036637">
    <property type="entry name" value="Phosphohistidine_dom_sf"/>
</dbReference>
<sequence length="893" mass="98777">MKMVYSFDEGDGKNRKLLGGKGAGLCEMTQLKLPVPPGFTITTEVCKAYYQNNKNLPKTLWPEVKKNIAKLERKTGKKWNSKENPLLVSVRSGAAISMPGMMDTILNLGLNDTTVEALAKKTSNPRFAWDSYRRFVQLFGKVVFGVNDKKFDVILENAKNKQGVHLDSDLNEQSLREVVSQYKDICQKHMGQPFPSNPDDQLLLAIKAVFNSWMGERAVVYREKNHVTKDIADGTAVNVVTMVFGNMGNDSATGVVFTRNPGDGTNKIFGEYLVNAQGEDVVAGVRTPKPVDEMKNEMPKSYELLLKTCRNLERHYKEPQDIEFTVERGKFYLLQTRSAKMNAAGMIKTSVDMVKEKLITKDRALLRLQADQLEQLLHKTIDYEKAKDSKKAAKGIAASPGAASGVAVFDVKQAVAMGENGAKVILVREETKPEDVPAFFASVGILTSRGGKTSHAAVVARGMGKPCIVGCSELKINQDAKMATVGDITIRQGDQITIDGSQGDVYLGDIPTIEPQITDNFKTILEWAKKAKKIGIRANADTPDAAQLARRYGAEGIGLCRTERMFNASDRLGLFVKLIMAKSVDERKQHLEKLQELQKSDFIQILKAMEGYKVTIRLLDPPLHEFLPNPEELINKIHKLEKQGNAQEIEELKVILARAKELAEINPMMGHRGVRVGITYPEIYEMQIRAVFEAGAELAKQKINAYPQIMIPQVGSITELNHIRQIYEKVKAEVESKYGLKLKINFGTMLEVVRACLTSGELASTAEFFSFGTNDLTQAVFSYSREDVEGKFLPEYMEKEILERNPFQTVDVNGVGSLVKIAISNGRALKPGLEIGVCGEHGGDPNSIKFFHGAGVSYVSASPHRIPIAIVAAAQAAILNKSKPKIKAKKSHK</sequence>
<dbReference type="InterPro" id="IPR000121">
    <property type="entry name" value="PEP_util_C"/>
</dbReference>
<name>V6ASP2_9ARCH</name>
<evidence type="ECO:0000256" key="2">
    <source>
        <dbReference type="ARBA" id="ARBA00007837"/>
    </source>
</evidence>
<dbReference type="Pfam" id="PF02896">
    <property type="entry name" value="PEP-utilizers_C"/>
    <property type="match status" value="1"/>
</dbReference>
<dbReference type="InterPro" id="IPR002192">
    <property type="entry name" value="PPDK_AMP/ATP-bd"/>
</dbReference>
<feature type="domain" description="PEP-utilising enzyme mobile" evidence="11">
    <location>
        <begin position="423"/>
        <end position="503"/>
    </location>
</feature>
<dbReference type="InterPro" id="IPR008279">
    <property type="entry name" value="PEP-util_enz_mobile_dom"/>
</dbReference>
<dbReference type="InterPro" id="IPR015813">
    <property type="entry name" value="Pyrv/PenolPyrv_kinase-like_dom"/>
</dbReference>
<feature type="binding site" evidence="10">
    <location>
        <position position="775"/>
    </location>
    <ligand>
        <name>Mg(2+)</name>
        <dbReference type="ChEBI" id="CHEBI:18420"/>
    </ligand>
</feature>
<keyword evidence="8" id="KW-0067">ATP-binding</keyword>
<dbReference type="Gene3D" id="1.20.80.30">
    <property type="match status" value="1"/>
</dbReference>
<evidence type="ECO:0000259" key="13">
    <source>
        <dbReference type="Pfam" id="PF02896"/>
    </source>
</evidence>
<gene>
    <name evidence="14" type="primary">PPDK</name>
    <name evidence="14" type="ORF">NITUZ_30428</name>
</gene>
<dbReference type="Pfam" id="PF01326">
    <property type="entry name" value="PPDK_N"/>
    <property type="match status" value="3"/>
</dbReference>
<dbReference type="EC" id="2.7.9.1" evidence="3"/>
<dbReference type="GO" id="GO:0050242">
    <property type="term" value="F:pyruvate, phosphate dikinase activity"/>
    <property type="evidence" value="ECO:0007669"/>
    <property type="project" value="UniProtKB-EC"/>
</dbReference>
<feature type="binding site" evidence="10">
    <location>
        <position position="751"/>
    </location>
    <ligand>
        <name>Mg(2+)</name>
        <dbReference type="ChEBI" id="CHEBI:18420"/>
    </ligand>
</feature>
<dbReference type="OrthoDB" id="23397at2157"/>
<keyword evidence="5 10" id="KW-0479">Metal-binding</keyword>
<dbReference type="InterPro" id="IPR040442">
    <property type="entry name" value="Pyrv_kinase-like_dom_sf"/>
</dbReference>
<evidence type="ECO:0000256" key="5">
    <source>
        <dbReference type="ARBA" id="ARBA00022723"/>
    </source>
</evidence>
<dbReference type="GO" id="GO:0046872">
    <property type="term" value="F:metal ion binding"/>
    <property type="evidence" value="ECO:0007669"/>
    <property type="project" value="UniProtKB-KW"/>
</dbReference>
<dbReference type="PANTHER" id="PTHR22931:SF9">
    <property type="entry name" value="PYRUVATE, PHOSPHATE DIKINASE 1, CHLOROPLASTIC"/>
    <property type="match status" value="1"/>
</dbReference>
<keyword evidence="4 14" id="KW-0808">Transferase</keyword>
<dbReference type="SUPFAM" id="SSF51621">
    <property type="entry name" value="Phosphoenolpyruvate/pyruvate domain"/>
    <property type="match status" value="1"/>
</dbReference>
<evidence type="ECO:0000256" key="9">
    <source>
        <dbReference type="ARBA" id="ARBA00022842"/>
    </source>
</evidence>
<dbReference type="Gene3D" id="3.30.1490.20">
    <property type="entry name" value="ATP-grasp fold, A domain"/>
    <property type="match status" value="1"/>
</dbReference>
<reference evidence="14 15" key="1">
    <citation type="journal article" date="2013" name="PLoS ONE">
        <title>Enrichment and Genome Sequence of the Group I.1a Ammonia-Oxidizing Archaeon ?Ca. Nitrosotenuis uzonensis? Representing a Clade Globally.</title>
        <authorList>
            <person name="Lebedeva E.V."/>
            <person name="Hatzenpichler R."/>
            <person name="Pelletier E."/>
            <person name="Schuster N."/>
            <person name="Hauzmayer S."/>
            <person name="Bulaev A."/>
            <person name="Grigor'eva N.V."/>
            <person name="Galushko A."/>
            <person name="Schmid M."/>
            <person name="Palatinszky M."/>
            <person name="Le Paslier D."/>
            <person name="Daims H."/>
            <person name="Wagner M."/>
        </authorList>
    </citation>
    <scope>NUCLEOTIDE SEQUENCE [LARGE SCALE GENOMIC DNA]</scope>
    <source>
        <strain evidence="14 15">N4</strain>
    </source>
</reference>
<dbReference type="STRING" id="1407055.NITUZ_30428"/>
<dbReference type="InterPro" id="IPR013815">
    <property type="entry name" value="ATP_grasp_subdomain_1"/>
</dbReference>
<evidence type="ECO:0000313" key="14">
    <source>
        <dbReference type="EMBL" id="CDI05736.1"/>
    </source>
</evidence>
<dbReference type="RefSeq" id="WP_048195782.1">
    <property type="nucleotide sequence ID" value="NZ_CBTY010000008.1"/>
</dbReference>
<dbReference type="Gene3D" id="3.50.30.10">
    <property type="entry name" value="Phosphohistidine domain"/>
    <property type="match status" value="1"/>
</dbReference>
<dbReference type="PANTHER" id="PTHR22931">
    <property type="entry name" value="PHOSPHOENOLPYRUVATE DIKINASE-RELATED"/>
    <property type="match status" value="1"/>
</dbReference>
<evidence type="ECO:0000259" key="11">
    <source>
        <dbReference type="Pfam" id="PF00391"/>
    </source>
</evidence>
<evidence type="ECO:0000259" key="12">
    <source>
        <dbReference type="Pfam" id="PF01326"/>
    </source>
</evidence>